<dbReference type="PANTHER" id="PTHR30204:SF58">
    <property type="entry name" value="HTH-TYPE TRANSCRIPTIONAL REGULATOR YFMP"/>
    <property type="match status" value="1"/>
</dbReference>
<dbReference type="InterPro" id="IPR047057">
    <property type="entry name" value="MerR_fam"/>
</dbReference>
<dbReference type="Proteomes" id="UP001187221">
    <property type="component" value="Unassembled WGS sequence"/>
</dbReference>
<keyword evidence="2" id="KW-0175">Coiled coil</keyword>
<dbReference type="PANTHER" id="PTHR30204">
    <property type="entry name" value="REDOX-CYCLING DRUG-SENSING TRANSCRIPTIONAL ACTIVATOR SOXR"/>
    <property type="match status" value="1"/>
</dbReference>
<dbReference type="CDD" id="cd04776">
    <property type="entry name" value="HTH_GnyR"/>
    <property type="match status" value="1"/>
</dbReference>
<dbReference type="InterPro" id="IPR000551">
    <property type="entry name" value="MerR-type_HTH_dom"/>
</dbReference>
<comment type="caution">
    <text evidence="5">The sequence shown here is derived from an EMBL/GenBank/DDBJ whole genome shotgun (WGS) entry which is preliminary data.</text>
</comment>
<keyword evidence="1 5" id="KW-0238">DNA-binding</keyword>
<dbReference type="Pfam" id="PF13411">
    <property type="entry name" value="MerR_1"/>
    <property type="match status" value="1"/>
</dbReference>
<proteinExistence type="predicted"/>
<dbReference type="EMBL" id="BTFW01000001">
    <property type="protein sequence ID" value="GMM59742.1"/>
    <property type="molecule type" value="Genomic_DNA"/>
</dbReference>
<accession>A0ABQ6P5W1</accession>
<evidence type="ECO:0000256" key="1">
    <source>
        <dbReference type="ARBA" id="ARBA00023125"/>
    </source>
</evidence>
<sequence length="157" mass="18122">MTLDIETHADPPPPPPQQQDAPEPSPEEKLQGIQDVARKLGVTHRTLRFYEDKGLIEPARVGSTRIYSHRDVARMQLILRGKRLGFTIREIKEFLDLYDVDPTRLEQLQHLVSHIRMRLRKLESQRVALQKTMAELQAMEEEALERIGLLKDAPAKD</sequence>
<gene>
    <name evidence="5" type="ORF">NUTIK01_05190</name>
</gene>
<keyword evidence="6" id="KW-1185">Reference proteome</keyword>
<dbReference type="RefSeq" id="WP_411911488.1">
    <property type="nucleotide sequence ID" value="NZ_BTFW01000001.1"/>
</dbReference>
<name>A0ABQ6P5W1_9SPHN</name>
<protein>
    <submittedName>
        <fullName evidence="5">MerR family DNA-binding transcriptional regulator</fullName>
    </submittedName>
</protein>
<evidence type="ECO:0000259" key="4">
    <source>
        <dbReference type="PROSITE" id="PS50937"/>
    </source>
</evidence>
<dbReference type="Gene3D" id="1.10.1660.10">
    <property type="match status" value="1"/>
</dbReference>
<feature type="domain" description="HTH merR-type" evidence="4">
    <location>
        <begin position="33"/>
        <end position="97"/>
    </location>
</feature>
<dbReference type="SUPFAM" id="SSF46955">
    <property type="entry name" value="Putative DNA-binding domain"/>
    <property type="match status" value="1"/>
</dbReference>
<organism evidence="5 6">
    <name type="scientific">Novosphingobium pituita</name>
    <dbReference type="NCBI Taxonomy" id="3056842"/>
    <lineage>
        <taxon>Bacteria</taxon>
        <taxon>Pseudomonadati</taxon>
        <taxon>Pseudomonadota</taxon>
        <taxon>Alphaproteobacteria</taxon>
        <taxon>Sphingomonadales</taxon>
        <taxon>Sphingomonadaceae</taxon>
        <taxon>Novosphingobium</taxon>
    </lineage>
</organism>
<evidence type="ECO:0000256" key="3">
    <source>
        <dbReference type="SAM" id="MobiDB-lite"/>
    </source>
</evidence>
<evidence type="ECO:0000256" key="2">
    <source>
        <dbReference type="SAM" id="Coils"/>
    </source>
</evidence>
<evidence type="ECO:0000313" key="6">
    <source>
        <dbReference type="Proteomes" id="UP001187221"/>
    </source>
</evidence>
<dbReference type="InterPro" id="IPR009061">
    <property type="entry name" value="DNA-bd_dom_put_sf"/>
</dbReference>
<feature type="region of interest" description="Disordered" evidence="3">
    <location>
        <begin position="1"/>
        <end position="29"/>
    </location>
</feature>
<dbReference type="GO" id="GO:0003677">
    <property type="term" value="F:DNA binding"/>
    <property type="evidence" value="ECO:0007669"/>
    <property type="project" value="UniProtKB-KW"/>
</dbReference>
<feature type="coiled-coil region" evidence="2">
    <location>
        <begin position="105"/>
        <end position="146"/>
    </location>
</feature>
<dbReference type="SMART" id="SM00422">
    <property type="entry name" value="HTH_MERR"/>
    <property type="match status" value="1"/>
</dbReference>
<reference evidence="5 6" key="1">
    <citation type="submission" date="2023-06" db="EMBL/GenBank/DDBJ databases">
        <title>Draft genome sequence of Novosphingobium sp. strain IK01.</title>
        <authorList>
            <person name="Hatamoto M."/>
            <person name="Ikarashi T."/>
            <person name="Yamaguchi T."/>
        </authorList>
    </citation>
    <scope>NUCLEOTIDE SEQUENCE [LARGE SCALE GENOMIC DNA]</scope>
    <source>
        <strain evidence="5 6">IK01</strain>
    </source>
</reference>
<evidence type="ECO:0000313" key="5">
    <source>
        <dbReference type="EMBL" id="GMM59742.1"/>
    </source>
</evidence>
<dbReference type="PROSITE" id="PS50937">
    <property type="entry name" value="HTH_MERR_2"/>
    <property type="match status" value="1"/>
</dbReference>